<feature type="non-terminal residue" evidence="1">
    <location>
        <position position="1"/>
    </location>
</feature>
<name>X1SN19_9ZZZZ</name>
<proteinExistence type="predicted"/>
<accession>X1SN19</accession>
<organism evidence="1">
    <name type="scientific">marine sediment metagenome</name>
    <dbReference type="NCBI Taxonomy" id="412755"/>
    <lineage>
        <taxon>unclassified sequences</taxon>
        <taxon>metagenomes</taxon>
        <taxon>ecological metagenomes</taxon>
    </lineage>
</organism>
<comment type="caution">
    <text evidence="1">The sequence shown here is derived from an EMBL/GenBank/DDBJ whole genome shotgun (WGS) entry which is preliminary data.</text>
</comment>
<protein>
    <submittedName>
        <fullName evidence="1">Uncharacterized protein</fullName>
    </submittedName>
</protein>
<reference evidence="1" key="1">
    <citation type="journal article" date="2014" name="Front. Microbiol.">
        <title>High frequency of phylogenetically diverse reductive dehalogenase-homologous genes in deep subseafloor sedimentary metagenomes.</title>
        <authorList>
            <person name="Kawai M."/>
            <person name="Futagami T."/>
            <person name="Toyoda A."/>
            <person name="Takaki Y."/>
            <person name="Nishi S."/>
            <person name="Hori S."/>
            <person name="Arai W."/>
            <person name="Tsubouchi T."/>
            <person name="Morono Y."/>
            <person name="Uchiyama I."/>
            <person name="Ito T."/>
            <person name="Fujiyama A."/>
            <person name="Inagaki F."/>
            <person name="Takami H."/>
        </authorList>
    </citation>
    <scope>NUCLEOTIDE SEQUENCE</scope>
    <source>
        <strain evidence="1">Expedition CK06-06</strain>
    </source>
</reference>
<dbReference type="AlphaFoldDB" id="X1SN19"/>
<evidence type="ECO:0000313" key="1">
    <source>
        <dbReference type="EMBL" id="GAI69204.1"/>
    </source>
</evidence>
<sequence length="31" mass="3694">YDEIDDLQTHIGAMRHRLKHAHALDPIRKEN</sequence>
<gene>
    <name evidence="1" type="ORF">S12H4_09076</name>
</gene>
<dbReference type="EMBL" id="BARW01003617">
    <property type="protein sequence ID" value="GAI69204.1"/>
    <property type="molecule type" value="Genomic_DNA"/>
</dbReference>